<proteinExistence type="predicted"/>
<reference evidence="4 5" key="1">
    <citation type="submission" date="2024-10" db="EMBL/GenBank/DDBJ databases">
        <title>The Natural Products Discovery Center: Release of the First 8490 Sequenced Strains for Exploring Actinobacteria Biosynthetic Diversity.</title>
        <authorList>
            <person name="Kalkreuter E."/>
            <person name="Kautsar S.A."/>
            <person name="Yang D."/>
            <person name="Bader C.D."/>
            <person name="Teijaro C.N."/>
            <person name="Fluegel L."/>
            <person name="Davis C.M."/>
            <person name="Simpson J.R."/>
            <person name="Lauterbach L."/>
            <person name="Steele A.D."/>
            <person name="Gui C."/>
            <person name="Meng S."/>
            <person name="Li G."/>
            <person name="Viehrig K."/>
            <person name="Ye F."/>
            <person name="Su P."/>
            <person name="Kiefer A.F."/>
            <person name="Nichols A."/>
            <person name="Cepeda A.J."/>
            <person name="Yan W."/>
            <person name="Fan B."/>
            <person name="Jiang Y."/>
            <person name="Adhikari A."/>
            <person name="Zheng C.-J."/>
            <person name="Schuster L."/>
            <person name="Cowan T.M."/>
            <person name="Smanski M.J."/>
            <person name="Chevrette M.G."/>
            <person name="De Carvalho L.P.S."/>
            <person name="Shen B."/>
        </authorList>
    </citation>
    <scope>NUCLEOTIDE SEQUENCE [LARGE SCALE GENOMIC DNA]</scope>
    <source>
        <strain evidence="4 5">NPDC004045</strain>
    </source>
</reference>
<keyword evidence="1" id="KW-0521">NADP</keyword>
<evidence type="ECO:0000313" key="4">
    <source>
        <dbReference type="EMBL" id="MFF0545525.1"/>
    </source>
</evidence>
<dbReference type="InterPro" id="IPR011032">
    <property type="entry name" value="GroES-like_sf"/>
</dbReference>
<evidence type="ECO:0000313" key="5">
    <source>
        <dbReference type="Proteomes" id="UP001601444"/>
    </source>
</evidence>
<keyword evidence="2" id="KW-0560">Oxidoreductase</keyword>
<evidence type="ECO:0000256" key="1">
    <source>
        <dbReference type="ARBA" id="ARBA00022857"/>
    </source>
</evidence>
<dbReference type="Pfam" id="PF08240">
    <property type="entry name" value="ADH_N"/>
    <property type="match status" value="1"/>
</dbReference>
<name>A0ABW6PSY5_9NOCA</name>
<dbReference type="Gene3D" id="3.40.50.720">
    <property type="entry name" value="NAD(P)-binding Rossmann-like Domain"/>
    <property type="match status" value="1"/>
</dbReference>
<evidence type="ECO:0000256" key="2">
    <source>
        <dbReference type="ARBA" id="ARBA00023002"/>
    </source>
</evidence>
<dbReference type="RefSeq" id="WP_043657073.1">
    <property type="nucleotide sequence ID" value="NZ_JBIAMX010000014.1"/>
</dbReference>
<sequence length="302" mass="30135">MRRVTHQPNDGRNVLGVVAADAPVPGPGELLVRVEAVGLTVPVVRGARPGLGGEIAGEVVAAGDGVADYGPGYRVVGVCPADAYAEYAILAADEASPIPDGASALDAVALVRSGLVALGAIDAAGSIEGASVLVTGAAGAAGHLAVQLARVRGAGLVIGAVADPAELDFVRELGADEVFTYAELGSGKQVDVALDAVGGAVRGAALSAVAPGGRLIAFGASSGAVDTADLLSGARTVTGFRLRHAAENHPADYDHWRQELWQFFVSGLLQPVVAAQFGLEEAERAHALVAAGGNLGKVVLVP</sequence>
<dbReference type="SMART" id="SM00829">
    <property type="entry name" value="PKS_ER"/>
    <property type="match status" value="1"/>
</dbReference>
<dbReference type="InterPro" id="IPR013154">
    <property type="entry name" value="ADH-like_N"/>
</dbReference>
<dbReference type="PANTHER" id="PTHR48106">
    <property type="entry name" value="QUINONE OXIDOREDUCTASE PIG3-RELATED"/>
    <property type="match status" value="1"/>
</dbReference>
<protein>
    <submittedName>
        <fullName evidence="4">Zinc-binding alcohol dehydrogenase family protein</fullName>
    </submittedName>
</protein>
<dbReference type="EMBL" id="JBIAMX010000014">
    <property type="protein sequence ID" value="MFF0545525.1"/>
    <property type="molecule type" value="Genomic_DNA"/>
</dbReference>
<comment type="caution">
    <text evidence="4">The sequence shown here is derived from an EMBL/GenBank/DDBJ whole genome shotgun (WGS) entry which is preliminary data.</text>
</comment>
<dbReference type="InterPro" id="IPR036291">
    <property type="entry name" value="NAD(P)-bd_dom_sf"/>
</dbReference>
<dbReference type="Gene3D" id="3.90.180.10">
    <property type="entry name" value="Medium-chain alcohol dehydrogenases, catalytic domain"/>
    <property type="match status" value="1"/>
</dbReference>
<dbReference type="SUPFAM" id="SSF50129">
    <property type="entry name" value="GroES-like"/>
    <property type="match status" value="1"/>
</dbReference>
<dbReference type="Pfam" id="PF13602">
    <property type="entry name" value="ADH_zinc_N_2"/>
    <property type="match status" value="1"/>
</dbReference>
<accession>A0ABW6PSY5</accession>
<feature type="domain" description="Enoyl reductase (ER)" evidence="3">
    <location>
        <begin position="11"/>
        <end position="300"/>
    </location>
</feature>
<keyword evidence="5" id="KW-1185">Reference proteome</keyword>
<evidence type="ECO:0000259" key="3">
    <source>
        <dbReference type="SMART" id="SM00829"/>
    </source>
</evidence>
<organism evidence="4 5">
    <name type="scientific">Nocardia thailandica</name>
    <dbReference type="NCBI Taxonomy" id="257275"/>
    <lineage>
        <taxon>Bacteria</taxon>
        <taxon>Bacillati</taxon>
        <taxon>Actinomycetota</taxon>
        <taxon>Actinomycetes</taxon>
        <taxon>Mycobacteriales</taxon>
        <taxon>Nocardiaceae</taxon>
        <taxon>Nocardia</taxon>
    </lineage>
</organism>
<gene>
    <name evidence="4" type="ORF">ACFYTF_22075</name>
</gene>
<dbReference type="PANTHER" id="PTHR48106:SF13">
    <property type="entry name" value="QUINONE OXIDOREDUCTASE-RELATED"/>
    <property type="match status" value="1"/>
</dbReference>
<dbReference type="Proteomes" id="UP001601444">
    <property type="component" value="Unassembled WGS sequence"/>
</dbReference>
<dbReference type="InterPro" id="IPR020843">
    <property type="entry name" value="ER"/>
</dbReference>
<dbReference type="SUPFAM" id="SSF51735">
    <property type="entry name" value="NAD(P)-binding Rossmann-fold domains"/>
    <property type="match status" value="1"/>
</dbReference>